<dbReference type="AlphaFoldDB" id="A0A976MD79"/>
<keyword evidence="1" id="KW-1133">Transmembrane helix</keyword>
<organism evidence="2 3">
    <name type="scientific">Theileria orientalis</name>
    <dbReference type="NCBI Taxonomy" id="68886"/>
    <lineage>
        <taxon>Eukaryota</taxon>
        <taxon>Sar</taxon>
        <taxon>Alveolata</taxon>
        <taxon>Apicomplexa</taxon>
        <taxon>Aconoidasida</taxon>
        <taxon>Piroplasmida</taxon>
        <taxon>Theileriidae</taxon>
        <taxon>Theileria</taxon>
    </lineage>
</organism>
<keyword evidence="1" id="KW-0472">Membrane</keyword>
<gene>
    <name evidence="2" type="ORF">MACK_001568</name>
</gene>
<name>A0A976MD79_THEOR</name>
<dbReference type="Proteomes" id="UP000244811">
    <property type="component" value="Chromosome 2"/>
</dbReference>
<evidence type="ECO:0000313" key="2">
    <source>
        <dbReference type="EMBL" id="UKK02213.1"/>
    </source>
</evidence>
<protein>
    <submittedName>
        <fullName evidence="2">Uncharacterized protein</fullName>
    </submittedName>
</protein>
<reference evidence="2" key="1">
    <citation type="submission" date="2022-07" db="EMBL/GenBank/DDBJ databases">
        <title>Evaluation of T. orientalis genome assembly methods using nanopore sequencing and analysis of variation between genomes.</title>
        <authorList>
            <person name="Yam J."/>
            <person name="Micallef M.L."/>
            <person name="Liu M."/>
            <person name="Djordjevic S.P."/>
            <person name="Bogema D.R."/>
            <person name="Jenkins C."/>
        </authorList>
    </citation>
    <scope>NUCLEOTIDE SEQUENCE</scope>
    <source>
        <strain evidence="2">Goon Nure</strain>
    </source>
</reference>
<sequence length="171" mass="20359">MSKLFEPLKRNVGFSEIIKPRWVLEPPNYTRTPLWKQFLEVQFTSRNFFVFGSTWAALASFGFLLWYSRLLDPPPLERLDRYWLNSPKFRILSAYYNSGKRPAAKIALMTYEVRYFNRGLDHPFTMNEVKDFLFKMKENYLIENHPGVQYPNVFRQHSNVKTPATLTVNLH</sequence>
<evidence type="ECO:0000256" key="1">
    <source>
        <dbReference type="SAM" id="Phobius"/>
    </source>
</evidence>
<feature type="transmembrane region" description="Helical" evidence="1">
    <location>
        <begin position="48"/>
        <end position="68"/>
    </location>
</feature>
<evidence type="ECO:0000313" key="3">
    <source>
        <dbReference type="Proteomes" id="UP000244811"/>
    </source>
</evidence>
<accession>A0A976MD79</accession>
<dbReference type="EMBL" id="CP056071">
    <property type="protein sequence ID" value="UKK02213.1"/>
    <property type="molecule type" value="Genomic_DNA"/>
</dbReference>
<proteinExistence type="predicted"/>
<keyword evidence="1" id="KW-0812">Transmembrane</keyword>